<dbReference type="Proteomes" id="UP000010809">
    <property type="component" value="Chromosome"/>
</dbReference>
<evidence type="ECO:0000256" key="2">
    <source>
        <dbReference type="ARBA" id="ARBA00022694"/>
    </source>
</evidence>
<keyword evidence="3" id="KW-0479">Metal-binding</keyword>
<dbReference type="Gene3D" id="3.55.10.10">
    <property type="entry name" value="Archease domain"/>
    <property type="match status" value="1"/>
</dbReference>
<dbReference type="InterPro" id="IPR023572">
    <property type="entry name" value="Archease_dom"/>
</dbReference>
<keyword evidence="7" id="KW-1185">Reference proteome</keyword>
<dbReference type="PATRIC" id="fig|1255043.3.peg.2875"/>
<dbReference type="KEGG" id="tni:TVNIR_2850"/>
<dbReference type="AlphaFoldDB" id="L0DZL3"/>
<keyword evidence="4" id="KW-0106">Calcium</keyword>
<evidence type="ECO:0000256" key="4">
    <source>
        <dbReference type="ARBA" id="ARBA00022837"/>
    </source>
</evidence>
<organism evidence="6 7">
    <name type="scientific">Thioalkalivibrio nitratireducens (strain DSM 14787 / UNIQEM 213 / ALEN2)</name>
    <dbReference type="NCBI Taxonomy" id="1255043"/>
    <lineage>
        <taxon>Bacteria</taxon>
        <taxon>Pseudomonadati</taxon>
        <taxon>Pseudomonadota</taxon>
        <taxon>Gammaproteobacteria</taxon>
        <taxon>Chromatiales</taxon>
        <taxon>Ectothiorhodospiraceae</taxon>
        <taxon>Thioalkalivibrio</taxon>
    </lineage>
</organism>
<proteinExistence type="inferred from homology"/>
<accession>L0DZL3</accession>
<dbReference type="HOGENOM" id="CLU_2703677_0_0_6"/>
<dbReference type="SUPFAM" id="SSF69819">
    <property type="entry name" value="MTH1598-like"/>
    <property type="match status" value="1"/>
</dbReference>
<evidence type="ECO:0000256" key="1">
    <source>
        <dbReference type="ARBA" id="ARBA00007963"/>
    </source>
</evidence>
<evidence type="ECO:0000313" key="7">
    <source>
        <dbReference type="Proteomes" id="UP000010809"/>
    </source>
</evidence>
<dbReference type="GO" id="GO:0046872">
    <property type="term" value="F:metal ion binding"/>
    <property type="evidence" value="ECO:0007669"/>
    <property type="project" value="UniProtKB-KW"/>
</dbReference>
<name>L0DZL3_THIND</name>
<dbReference type="Pfam" id="PF01951">
    <property type="entry name" value="Archease"/>
    <property type="match status" value="1"/>
</dbReference>
<sequence>MSAEPTPPVPPERWEHFPHVADMGVPGFGSSPGEAFAAAAHAMTAVITEPDGVHPEVRVEIRAQACGPGDPAQ</sequence>
<dbReference type="STRING" id="1255043.TVNIR_2850"/>
<evidence type="ECO:0000256" key="3">
    <source>
        <dbReference type="ARBA" id="ARBA00022723"/>
    </source>
</evidence>
<evidence type="ECO:0000313" key="6">
    <source>
        <dbReference type="EMBL" id="AGA34488.1"/>
    </source>
</evidence>
<keyword evidence="2" id="KW-0819">tRNA processing</keyword>
<comment type="similarity">
    <text evidence="1">Belongs to the archease family.</text>
</comment>
<evidence type="ECO:0000259" key="5">
    <source>
        <dbReference type="Pfam" id="PF01951"/>
    </source>
</evidence>
<reference evidence="6" key="1">
    <citation type="submission" date="2015-12" db="EMBL/GenBank/DDBJ databases">
        <authorList>
            <person name="Tikhonova T.V."/>
            <person name="Pavlov A.R."/>
            <person name="Beletsky A.V."/>
            <person name="Mardanov A.V."/>
            <person name="Sorokin D.Y."/>
            <person name="Ravin N.V."/>
            <person name="Popov V.O."/>
        </authorList>
    </citation>
    <scope>NUCLEOTIDE SEQUENCE</scope>
    <source>
        <strain evidence="6">DSM 14787</strain>
    </source>
</reference>
<dbReference type="GO" id="GO:0008033">
    <property type="term" value="P:tRNA processing"/>
    <property type="evidence" value="ECO:0007669"/>
    <property type="project" value="UniProtKB-KW"/>
</dbReference>
<dbReference type="InterPro" id="IPR036820">
    <property type="entry name" value="Archease_dom_sf"/>
</dbReference>
<feature type="domain" description="Archease" evidence="5">
    <location>
        <begin position="14"/>
        <end position="65"/>
    </location>
</feature>
<dbReference type="EMBL" id="CP003989">
    <property type="protein sequence ID" value="AGA34488.1"/>
    <property type="molecule type" value="Genomic_DNA"/>
</dbReference>
<gene>
    <name evidence="6" type="ordered locus">TVNIR_2850</name>
</gene>
<dbReference type="RefSeq" id="WP_015259599.1">
    <property type="nucleotide sequence ID" value="NC_019902.2"/>
</dbReference>
<protein>
    <submittedName>
        <fullName evidence="6">Archease</fullName>
    </submittedName>
</protein>
<dbReference type="eggNOG" id="COG1371">
    <property type="taxonomic scope" value="Bacteria"/>
</dbReference>